<reference evidence="2" key="1">
    <citation type="submission" date="2019-10" db="EMBL/GenBank/DDBJ databases">
        <authorList>
            <person name="Nitsche A."/>
            <person name="Hankeln T."/>
            <person name="Acosta O."/>
            <person name="Velez I.D."/>
            <person name="Schiemann D.J."/>
        </authorList>
    </citation>
    <scope>NUCLEOTIDE SEQUENCE</scope>
    <source>
        <strain evidence="2">CV/Mati1754-5</strain>
    </source>
</reference>
<evidence type="ECO:0000313" key="2">
    <source>
        <dbReference type="EMBL" id="QHA33847.1"/>
    </source>
</evidence>
<dbReference type="Proteomes" id="UP000888080">
    <property type="component" value="Genome"/>
</dbReference>
<accession>A0A6B9KU57</accession>
<proteinExistence type="predicted"/>
<protein>
    <submittedName>
        <fullName evidence="2">Uncharacterized protein</fullName>
    </submittedName>
</protein>
<name>A0A6B9KU57_9VIRU</name>
<evidence type="ECO:0000256" key="1">
    <source>
        <dbReference type="SAM" id="MobiDB-lite"/>
    </source>
</evidence>
<keyword evidence="3" id="KW-1185">Reference proteome</keyword>
<dbReference type="RefSeq" id="YP_010840335.1">
    <property type="nucleotide sequence ID" value="NC_078624.1"/>
</dbReference>
<dbReference type="EMBL" id="MN661022">
    <property type="protein sequence ID" value="QHA33847.1"/>
    <property type="molecule type" value="Viral_cRNA"/>
</dbReference>
<organism evidence="2 3">
    <name type="scientific">Coredo virus</name>
    <dbReference type="NCBI Taxonomy" id="2689366"/>
    <lineage>
        <taxon>Viruses</taxon>
        <taxon>Riboviria</taxon>
        <taxon>Orthornavirae</taxon>
        <taxon>Negarnaviricota</taxon>
        <taxon>Polyploviricotina</taxon>
        <taxon>Bunyaviricetes</taxon>
        <taxon>Elliovirales</taxon>
        <taxon>Phasmaviridae</taxon>
        <taxon>Orthophasmavirus</taxon>
        <taxon>Orthophasmavirus coredoense</taxon>
    </lineage>
</organism>
<dbReference type="KEGG" id="vg:80557506"/>
<dbReference type="GeneID" id="80557506"/>
<evidence type="ECO:0000313" key="3">
    <source>
        <dbReference type="Proteomes" id="UP000888080"/>
    </source>
</evidence>
<feature type="region of interest" description="Disordered" evidence="1">
    <location>
        <begin position="160"/>
        <end position="189"/>
    </location>
</feature>
<sequence length="189" mass="21356">MNVNKEILKKAVAAVPVSIPCIKHPGYCRFMEALLRVPRCDCVKTIRKYKHADHHQYKESGHCIDCFQIAYNYNMLSVKLSFQKLFRKDSCKKFHKYVTEELAKNPKDWNLCLPLMLVAYGSTIGLRTMCANIAGCVLTYEAVNFHVMYFHSGGTLVDEEPGVGSSSDKDDGLVTELPPDIMSEVDEAQ</sequence>